<keyword evidence="2" id="KW-0732">Signal</keyword>
<dbReference type="Proteomes" id="UP001409585">
    <property type="component" value="Unassembled WGS sequence"/>
</dbReference>
<feature type="signal peptide" evidence="2">
    <location>
        <begin position="1"/>
        <end position="29"/>
    </location>
</feature>
<evidence type="ECO:0000313" key="3">
    <source>
        <dbReference type="EMBL" id="GAA4935729.1"/>
    </source>
</evidence>
<evidence type="ECO:0000256" key="2">
    <source>
        <dbReference type="SAM" id="SignalP"/>
    </source>
</evidence>
<dbReference type="EMBL" id="BAABLX010000007">
    <property type="protein sequence ID" value="GAA4935729.1"/>
    <property type="molecule type" value="Genomic_DNA"/>
</dbReference>
<comment type="caution">
    <text evidence="3">The sequence shown here is derived from an EMBL/GenBank/DDBJ whole genome shotgun (WGS) entry which is preliminary data.</text>
</comment>
<evidence type="ECO:0000313" key="4">
    <source>
        <dbReference type="Proteomes" id="UP001409585"/>
    </source>
</evidence>
<dbReference type="RefSeq" id="WP_345418478.1">
    <property type="nucleotide sequence ID" value="NZ_AP031496.1"/>
</dbReference>
<evidence type="ECO:0008006" key="5">
    <source>
        <dbReference type="Google" id="ProtNLM"/>
    </source>
</evidence>
<feature type="region of interest" description="Disordered" evidence="1">
    <location>
        <begin position="57"/>
        <end position="99"/>
    </location>
</feature>
<feature type="chain" id="PRO_5043629524" description="Low-complexity protein" evidence="2">
    <location>
        <begin position="30"/>
        <end position="99"/>
    </location>
</feature>
<dbReference type="AlphaFoldDB" id="A0AAV3TZP3"/>
<accession>A0AAV3TZP3</accession>
<reference evidence="4" key="1">
    <citation type="journal article" date="2019" name="Int. J. Syst. Evol. Microbiol.">
        <title>The Global Catalogue of Microorganisms (GCM) 10K type strain sequencing project: providing services to taxonomists for standard genome sequencing and annotation.</title>
        <authorList>
            <consortium name="The Broad Institute Genomics Platform"/>
            <consortium name="The Broad Institute Genome Sequencing Center for Infectious Disease"/>
            <person name="Wu L."/>
            <person name="Ma J."/>
        </authorList>
    </citation>
    <scope>NUCLEOTIDE SEQUENCE [LARGE SCALE GENOMIC DNA]</scope>
    <source>
        <strain evidence="4">JCM 19134</strain>
    </source>
</reference>
<organism evidence="3 4">
    <name type="scientific">Halioxenophilus aromaticivorans</name>
    <dbReference type="NCBI Taxonomy" id="1306992"/>
    <lineage>
        <taxon>Bacteria</taxon>
        <taxon>Pseudomonadati</taxon>
        <taxon>Pseudomonadota</taxon>
        <taxon>Gammaproteobacteria</taxon>
        <taxon>Alteromonadales</taxon>
        <taxon>Alteromonadaceae</taxon>
        <taxon>Halioxenophilus</taxon>
    </lineage>
</organism>
<keyword evidence="4" id="KW-1185">Reference proteome</keyword>
<sequence length="99" mass="9656">MAKSNNSPLAAAVGAAVLASAALSPLANAANPFEANQLNQGYNLAANYAIGDKAEGEGKCGEGKCGGEKTDTEGKCGEGKCGGEKTESEGKCGEGKCGG</sequence>
<evidence type="ECO:0000256" key="1">
    <source>
        <dbReference type="SAM" id="MobiDB-lite"/>
    </source>
</evidence>
<protein>
    <recommendedName>
        <fullName evidence="5">Low-complexity protein</fullName>
    </recommendedName>
</protein>
<proteinExistence type="predicted"/>
<gene>
    <name evidence="3" type="ORF">GCM10025791_11640</name>
</gene>
<name>A0AAV3TZP3_9ALTE</name>